<dbReference type="OrthoDB" id="6587173at2759"/>
<evidence type="ECO:0000313" key="1">
    <source>
        <dbReference type="EMBL" id="CAH2019903.1"/>
    </source>
</evidence>
<comment type="caution">
    <text evidence="1">The sequence shown here is derived from an EMBL/GenBank/DDBJ whole genome shotgun (WGS) entry which is preliminary data.</text>
</comment>
<protein>
    <submittedName>
        <fullName evidence="1">Uncharacterized protein</fullName>
    </submittedName>
</protein>
<organism evidence="1 2">
    <name type="scientific">Acanthoscelides obtectus</name>
    <name type="common">Bean weevil</name>
    <name type="synonym">Bruchus obtectus</name>
    <dbReference type="NCBI Taxonomy" id="200917"/>
    <lineage>
        <taxon>Eukaryota</taxon>
        <taxon>Metazoa</taxon>
        <taxon>Ecdysozoa</taxon>
        <taxon>Arthropoda</taxon>
        <taxon>Hexapoda</taxon>
        <taxon>Insecta</taxon>
        <taxon>Pterygota</taxon>
        <taxon>Neoptera</taxon>
        <taxon>Endopterygota</taxon>
        <taxon>Coleoptera</taxon>
        <taxon>Polyphaga</taxon>
        <taxon>Cucujiformia</taxon>
        <taxon>Chrysomeloidea</taxon>
        <taxon>Chrysomelidae</taxon>
        <taxon>Bruchinae</taxon>
        <taxon>Bruchini</taxon>
        <taxon>Acanthoscelides</taxon>
    </lineage>
</organism>
<name>A0A9P0QGU0_ACAOB</name>
<keyword evidence="2" id="KW-1185">Reference proteome</keyword>
<reference evidence="1" key="1">
    <citation type="submission" date="2022-03" db="EMBL/GenBank/DDBJ databases">
        <authorList>
            <person name="Sayadi A."/>
        </authorList>
    </citation>
    <scope>NUCLEOTIDE SEQUENCE</scope>
</reference>
<dbReference type="AlphaFoldDB" id="A0A9P0QGU0"/>
<proteinExistence type="predicted"/>
<sequence>MKQNIGRGEFSQFPNLSQTSCQEDDVSTYVQHLNALYSDFESRFEDILTMVIPPWIINPYGDIEETNVIIQEELTELSTNEELKVQFKNGSAILAAKQHTRYLSRIMEYSEEIFNFLSIVIHSGKGVQRCYQSPNEKKKQTGHH</sequence>
<dbReference type="EMBL" id="CAKOFQ010010624">
    <property type="protein sequence ID" value="CAH2019903.1"/>
    <property type="molecule type" value="Genomic_DNA"/>
</dbReference>
<gene>
    <name evidence="1" type="ORF">ACAOBT_LOCUS37494</name>
</gene>
<dbReference type="Proteomes" id="UP001152888">
    <property type="component" value="Unassembled WGS sequence"/>
</dbReference>
<evidence type="ECO:0000313" key="2">
    <source>
        <dbReference type="Proteomes" id="UP001152888"/>
    </source>
</evidence>
<accession>A0A9P0QGU0</accession>